<name>A0A537JL06_9BACT</name>
<gene>
    <name evidence="1" type="ORF">E6H03_02260</name>
</gene>
<evidence type="ECO:0000313" key="2">
    <source>
        <dbReference type="Proteomes" id="UP000318093"/>
    </source>
</evidence>
<proteinExistence type="predicted"/>
<reference evidence="1 2" key="1">
    <citation type="journal article" date="2019" name="Nat. Microbiol.">
        <title>Mediterranean grassland soil C-N compound turnover is dependent on rainfall and depth, and is mediated by genomically divergent microorganisms.</title>
        <authorList>
            <person name="Diamond S."/>
            <person name="Andeer P.F."/>
            <person name="Li Z."/>
            <person name="Crits-Christoph A."/>
            <person name="Burstein D."/>
            <person name="Anantharaman K."/>
            <person name="Lane K.R."/>
            <person name="Thomas B.C."/>
            <person name="Pan C."/>
            <person name="Northen T.R."/>
            <person name="Banfield J.F."/>
        </authorList>
    </citation>
    <scope>NUCLEOTIDE SEQUENCE [LARGE SCALE GENOMIC DNA]</scope>
    <source>
        <strain evidence="1">NP_6</strain>
    </source>
</reference>
<comment type="caution">
    <text evidence="1">The sequence shown here is derived from an EMBL/GenBank/DDBJ whole genome shotgun (WGS) entry which is preliminary data.</text>
</comment>
<organism evidence="1 2">
    <name type="scientific">Candidatus Segetimicrobium genomatis</name>
    <dbReference type="NCBI Taxonomy" id="2569760"/>
    <lineage>
        <taxon>Bacteria</taxon>
        <taxon>Bacillati</taxon>
        <taxon>Candidatus Sysuimicrobiota</taxon>
        <taxon>Candidatus Sysuimicrobiia</taxon>
        <taxon>Candidatus Sysuimicrobiales</taxon>
        <taxon>Candidatus Segetimicrobiaceae</taxon>
        <taxon>Candidatus Segetimicrobium</taxon>
    </lineage>
</organism>
<accession>A0A537JL06</accession>
<protein>
    <submittedName>
        <fullName evidence="1">Uncharacterized protein</fullName>
    </submittedName>
</protein>
<evidence type="ECO:0000313" key="1">
    <source>
        <dbReference type="EMBL" id="TMI84218.1"/>
    </source>
</evidence>
<sequence>MSDARPARRWYLHRTIVFLGAVAALSAGWSGYASIAARQKLDPGLRAALAAHQPVSLWVEFPFPPEEFHIRYMQDRGTVTGVRGRWVHLVRVQPAAAWSIARLYWVLRLRGEPGPQGAAKAGNGSS</sequence>
<dbReference type="EMBL" id="VBAN01000073">
    <property type="protein sequence ID" value="TMI84218.1"/>
    <property type="molecule type" value="Genomic_DNA"/>
</dbReference>
<dbReference type="Proteomes" id="UP000318093">
    <property type="component" value="Unassembled WGS sequence"/>
</dbReference>
<dbReference type="AlphaFoldDB" id="A0A537JL06"/>